<dbReference type="PROSITE" id="PS51257">
    <property type="entry name" value="PROKAR_LIPOPROTEIN"/>
    <property type="match status" value="1"/>
</dbReference>
<organism evidence="2 3">
    <name type="scientific">Lentithecium fluviatile CBS 122367</name>
    <dbReference type="NCBI Taxonomy" id="1168545"/>
    <lineage>
        <taxon>Eukaryota</taxon>
        <taxon>Fungi</taxon>
        <taxon>Dikarya</taxon>
        <taxon>Ascomycota</taxon>
        <taxon>Pezizomycotina</taxon>
        <taxon>Dothideomycetes</taxon>
        <taxon>Pleosporomycetidae</taxon>
        <taxon>Pleosporales</taxon>
        <taxon>Massarineae</taxon>
        <taxon>Lentitheciaceae</taxon>
        <taxon>Lentithecium</taxon>
    </lineage>
</organism>
<keyword evidence="3" id="KW-1185">Reference proteome</keyword>
<evidence type="ECO:0000256" key="1">
    <source>
        <dbReference type="SAM" id="MobiDB-lite"/>
    </source>
</evidence>
<evidence type="ECO:0008006" key="4">
    <source>
        <dbReference type="Google" id="ProtNLM"/>
    </source>
</evidence>
<gene>
    <name evidence="2" type="ORF">K458DRAFT_122964</name>
</gene>
<feature type="compositionally biased region" description="Basic and acidic residues" evidence="1">
    <location>
        <begin position="53"/>
        <end position="71"/>
    </location>
</feature>
<feature type="region of interest" description="Disordered" evidence="1">
    <location>
        <begin position="26"/>
        <end position="80"/>
    </location>
</feature>
<accession>A0A6G1JFL7</accession>
<sequence>MRPIVAPASCRTSAFAVVCGAIGVGGCGNQRSRAQPDRSPVSSRLFPASRSSNEAEREHKSENRSGRRRENAQLGKLKGAAARRADLHLISLLPR</sequence>
<dbReference type="Proteomes" id="UP000799291">
    <property type="component" value="Unassembled WGS sequence"/>
</dbReference>
<evidence type="ECO:0000313" key="2">
    <source>
        <dbReference type="EMBL" id="KAF2689020.1"/>
    </source>
</evidence>
<name>A0A6G1JFL7_9PLEO</name>
<dbReference type="AlphaFoldDB" id="A0A6G1JFL7"/>
<proteinExistence type="predicted"/>
<protein>
    <recommendedName>
        <fullName evidence="4">Lipoprotein</fullName>
    </recommendedName>
</protein>
<evidence type="ECO:0000313" key="3">
    <source>
        <dbReference type="Proteomes" id="UP000799291"/>
    </source>
</evidence>
<dbReference type="EMBL" id="MU005572">
    <property type="protein sequence ID" value="KAF2689020.1"/>
    <property type="molecule type" value="Genomic_DNA"/>
</dbReference>
<reference evidence="2" key="1">
    <citation type="journal article" date="2020" name="Stud. Mycol.">
        <title>101 Dothideomycetes genomes: a test case for predicting lifestyles and emergence of pathogens.</title>
        <authorList>
            <person name="Haridas S."/>
            <person name="Albert R."/>
            <person name="Binder M."/>
            <person name="Bloem J."/>
            <person name="Labutti K."/>
            <person name="Salamov A."/>
            <person name="Andreopoulos B."/>
            <person name="Baker S."/>
            <person name="Barry K."/>
            <person name="Bills G."/>
            <person name="Bluhm B."/>
            <person name="Cannon C."/>
            <person name="Castanera R."/>
            <person name="Culley D."/>
            <person name="Daum C."/>
            <person name="Ezra D."/>
            <person name="Gonzalez J."/>
            <person name="Henrissat B."/>
            <person name="Kuo A."/>
            <person name="Liang C."/>
            <person name="Lipzen A."/>
            <person name="Lutzoni F."/>
            <person name="Magnuson J."/>
            <person name="Mondo S."/>
            <person name="Nolan M."/>
            <person name="Ohm R."/>
            <person name="Pangilinan J."/>
            <person name="Park H.-J."/>
            <person name="Ramirez L."/>
            <person name="Alfaro M."/>
            <person name="Sun H."/>
            <person name="Tritt A."/>
            <person name="Yoshinaga Y."/>
            <person name="Zwiers L.-H."/>
            <person name="Turgeon B."/>
            <person name="Goodwin S."/>
            <person name="Spatafora J."/>
            <person name="Crous P."/>
            <person name="Grigoriev I."/>
        </authorList>
    </citation>
    <scope>NUCLEOTIDE SEQUENCE</scope>
    <source>
        <strain evidence="2">CBS 122367</strain>
    </source>
</reference>